<dbReference type="Pfam" id="PF00079">
    <property type="entry name" value="Serpin"/>
    <property type="match status" value="1"/>
</dbReference>
<dbReference type="SUPFAM" id="SSF56574">
    <property type="entry name" value="Serpins"/>
    <property type="match status" value="1"/>
</dbReference>
<dbReference type="PANTHER" id="PTHR11461:SF211">
    <property type="entry name" value="GH10112P-RELATED"/>
    <property type="match status" value="1"/>
</dbReference>
<evidence type="ECO:0000256" key="1">
    <source>
        <dbReference type="RuleBase" id="RU000411"/>
    </source>
</evidence>
<dbReference type="CDD" id="cd19590">
    <property type="entry name" value="serpin_thermopin-like"/>
    <property type="match status" value="1"/>
</dbReference>
<evidence type="ECO:0000313" key="4">
    <source>
        <dbReference type="Proteomes" id="UP001336314"/>
    </source>
</evidence>
<dbReference type="Proteomes" id="UP001336314">
    <property type="component" value="Unassembled WGS sequence"/>
</dbReference>
<evidence type="ECO:0000313" key="3">
    <source>
        <dbReference type="EMBL" id="MEE1999990.1"/>
    </source>
</evidence>
<protein>
    <submittedName>
        <fullName evidence="3">Serpin family protein</fullName>
    </submittedName>
</protein>
<dbReference type="Gene3D" id="3.30.497.10">
    <property type="entry name" value="Antithrombin, subunit I, domain 2"/>
    <property type="match status" value="1"/>
</dbReference>
<dbReference type="EMBL" id="JAUHLI010000001">
    <property type="protein sequence ID" value="MEE1999990.1"/>
    <property type="molecule type" value="Genomic_DNA"/>
</dbReference>
<keyword evidence="4" id="KW-1185">Reference proteome</keyword>
<dbReference type="RefSeq" id="WP_330127147.1">
    <property type="nucleotide sequence ID" value="NZ_JAUHLI010000001.1"/>
</dbReference>
<dbReference type="InterPro" id="IPR042185">
    <property type="entry name" value="Serpin_sf_2"/>
</dbReference>
<feature type="domain" description="Serpin" evidence="2">
    <location>
        <begin position="67"/>
        <end position="428"/>
    </location>
</feature>
<gene>
    <name evidence="3" type="ORF">QWY20_00860</name>
</gene>
<name>A0ABU7J1V7_9GAMM</name>
<dbReference type="InterPro" id="IPR042178">
    <property type="entry name" value="Serpin_sf_1"/>
</dbReference>
<dbReference type="InterPro" id="IPR036186">
    <property type="entry name" value="Serpin_sf"/>
</dbReference>
<dbReference type="InterPro" id="IPR023796">
    <property type="entry name" value="Serpin_dom"/>
</dbReference>
<comment type="similarity">
    <text evidence="1">Belongs to the serpin family.</text>
</comment>
<accession>A0ABU7J1V7</accession>
<dbReference type="PROSITE" id="PS51257">
    <property type="entry name" value="PROKAR_LIPOPROTEIN"/>
    <property type="match status" value="1"/>
</dbReference>
<dbReference type="InterPro" id="IPR023795">
    <property type="entry name" value="Serpin_CS"/>
</dbReference>
<organism evidence="3 4">
    <name type="scientific">Alkalimonas cellulosilytica</name>
    <dbReference type="NCBI Taxonomy" id="3058395"/>
    <lineage>
        <taxon>Bacteria</taxon>
        <taxon>Pseudomonadati</taxon>
        <taxon>Pseudomonadota</taxon>
        <taxon>Gammaproteobacteria</taxon>
        <taxon>Alkalimonas</taxon>
    </lineage>
</organism>
<dbReference type="Gene3D" id="2.30.39.10">
    <property type="entry name" value="Alpha-1-antitrypsin, domain 1"/>
    <property type="match status" value="1"/>
</dbReference>
<dbReference type="SMART" id="SM00093">
    <property type="entry name" value="SERPIN"/>
    <property type="match status" value="1"/>
</dbReference>
<reference evidence="3 4" key="1">
    <citation type="submission" date="2023-07" db="EMBL/GenBank/DDBJ databases">
        <title>Alkalimonas sp., MEB108 novel, alkaliphilic bacterium isolated from Lonar Lake, India.</title>
        <authorList>
            <person name="Joshi A."/>
            <person name="Thite S."/>
        </authorList>
    </citation>
    <scope>NUCLEOTIDE SEQUENCE [LARGE SCALE GENOMIC DNA]</scope>
    <source>
        <strain evidence="3 4">MEB108</strain>
    </source>
</reference>
<dbReference type="PROSITE" id="PS00284">
    <property type="entry name" value="SERPIN"/>
    <property type="match status" value="1"/>
</dbReference>
<dbReference type="InterPro" id="IPR000215">
    <property type="entry name" value="Serpin_fam"/>
</dbReference>
<dbReference type="PANTHER" id="PTHR11461">
    <property type="entry name" value="SERINE PROTEASE INHIBITOR, SERPIN"/>
    <property type="match status" value="1"/>
</dbReference>
<comment type="caution">
    <text evidence="3">The sequence shown here is derived from an EMBL/GenBank/DDBJ whole genome shotgun (WGS) entry which is preliminary data.</text>
</comment>
<sequence length="428" mass="47314">MRYLSLVFSLLLVTGCGDSETLAPPVQQEPAPVGYQFSQSNLPRDVQPEVSAAAFEQLISNNNDFALSLYQWQAGSDQNLFFAPLSVSLAMAMSYAGASQQTAAEMATALNFQLPDEQLHPAMNQLQLRLHETAAAGDYPMTLNLTQASWLEQSYSVLPEYLDLLAVHYGAGVHQIDFKEQPGKARDTINNWVAEQTEGKLTELLVDGSVTTDTRLLLLNTMHFKANWALPFQPQYTHQADFYPLSGNTVQVPMMQQDAVRTLYAEGAGYQAIRLAYANQKFAMLVLVPAEGNFTAFETELDLNRLQQIRQQLSEHLVDLSLPKFQWQHELNLKAALQDFGMQDAFQPGVADFSAIDGTQALFIGSAVHQAVIDVDEYGTEAAAATAVEMGVVSLPPLAELQVNRPFIYLIEEQDTGAILFIGRYLQP</sequence>
<evidence type="ECO:0000259" key="2">
    <source>
        <dbReference type="SMART" id="SM00093"/>
    </source>
</evidence>
<proteinExistence type="inferred from homology"/>